<dbReference type="Proteomes" id="UP000240728">
    <property type="component" value="Unassembled WGS sequence"/>
</dbReference>
<organism evidence="1 2">
    <name type="scientific">Photobacterium kishitanii</name>
    <dbReference type="NCBI Taxonomy" id="318456"/>
    <lineage>
        <taxon>Bacteria</taxon>
        <taxon>Pseudomonadati</taxon>
        <taxon>Pseudomonadota</taxon>
        <taxon>Gammaproteobacteria</taxon>
        <taxon>Vibrionales</taxon>
        <taxon>Vibrionaceae</taxon>
        <taxon>Photobacterium</taxon>
    </lineage>
</organism>
<sequence length="78" mass="9086">MLDLNSKVKIITTHPIAKKYKLVFFDGNPSYIINVKEVYGRNTEGSSICINNINYKIIKRQYVSNEILELHLENEEEV</sequence>
<proteinExistence type="predicted"/>
<evidence type="ECO:0000313" key="1">
    <source>
        <dbReference type="EMBL" id="PSX46083.1"/>
    </source>
</evidence>
<accession>A0AAX0YZ03</accession>
<name>A0AAX0YZ03_9GAMM</name>
<gene>
    <name evidence="1" type="ORF">C0W53_03875</name>
</gene>
<comment type="caution">
    <text evidence="1">The sequence shown here is derived from an EMBL/GenBank/DDBJ whole genome shotgun (WGS) entry which is preliminary data.</text>
</comment>
<reference evidence="1 2" key="1">
    <citation type="submission" date="2018-01" db="EMBL/GenBank/DDBJ databases">
        <title>Whole genome sequencing of Histamine producing bacteria.</title>
        <authorList>
            <person name="Butler K."/>
        </authorList>
    </citation>
    <scope>NUCLEOTIDE SEQUENCE [LARGE SCALE GENOMIC DNA]</scope>
    <source>
        <strain evidence="1 2">A1-4</strain>
    </source>
</reference>
<dbReference type="AlphaFoldDB" id="A0AAX0YZ03"/>
<keyword evidence="2" id="KW-1185">Reference proteome</keyword>
<protein>
    <submittedName>
        <fullName evidence="1">Uncharacterized protein</fullName>
    </submittedName>
</protein>
<evidence type="ECO:0000313" key="2">
    <source>
        <dbReference type="Proteomes" id="UP000240728"/>
    </source>
</evidence>
<dbReference type="EMBL" id="PYOZ01000002">
    <property type="protein sequence ID" value="PSX46083.1"/>
    <property type="molecule type" value="Genomic_DNA"/>
</dbReference>